<evidence type="ECO:0000256" key="3">
    <source>
        <dbReference type="ARBA" id="ARBA00022801"/>
    </source>
</evidence>
<dbReference type="RefSeq" id="WP_053567922.1">
    <property type="nucleotide sequence ID" value="NZ_FCNY02000002.1"/>
</dbReference>
<dbReference type="EMBL" id="FCNY02000002">
    <property type="protein sequence ID" value="SAL20607.1"/>
    <property type="molecule type" value="Genomic_DNA"/>
</dbReference>
<dbReference type="AlphaFoldDB" id="A0A158FLP1"/>
<keyword evidence="3" id="KW-0378">Hydrolase</keyword>
<evidence type="ECO:0000259" key="4">
    <source>
        <dbReference type="Pfam" id="PF04586"/>
    </source>
</evidence>
<keyword evidence="1" id="KW-1188">Viral release from host cell</keyword>
<dbReference type="Pfam" id="PF04586">
    <property type="entry name" value="Peptidase_S78"/>
    <property type="match status" value="1"/>
</dbReference>
<evidence type="ECO:0000313" key="5">
    <source>
        <dbReference type="EMBL" id="SAL20607.1"/>
    </source>
</evidence>
<gene>
    <name evidence="5" type="ORF">AWB70_01053</name>
</gene>
<accession>A0A158FLP1</accession>
<dbReference type="GO" id="GO:0006508">
    <property type="term" value="P:proteolysis"/>
    <property type="evidence" value="ECO:0007669"/>
    <property type="project" value="UniProtKB-KW"/>
</dbReference>
<proteinExistence type="predicted"/>
<reference evidence="6" key="1">
    <citation type="submission" date="2016-01" db="EMBL/GenBank/DDBJ databases">
        <authorList>
            <person name="Peeters C."/>
        </authorList>
    </citation>
    <scope>NUCLEOTIDE SEQUENCE [LARGE SCALE GENOMIC DNA]</scope>
</reference>
<protein>
    <submittedName>
        <fullName evidence="5">Phage-like protein</fullName>
    </submittedName>
</protein>
<evidence type="ECO:0000256" key="2">
    <source>
        <dbReference type="ARBA" id="ARBA00022670"/>
    </source>
</evidence>
<dbReference type="InterPro" id="IPR006433">
    <property type="entry name" value="Prohead_protease"/>
</dbReference>
<feature type="domain" description="Prohead serine protease" evidence="4">
    <location>
        <begin position="16"/>
        <end position="167"/>
    </location>
</feature>
<evidence type="ECO:0000313" key="6">
    <source>
        <dbReference type="Proteomes" id="UP000054740"/>
    </source>
</evidence>
<dbReference type="Proteomes" id="UP000054740">
    <property type="component" value="Unassembled WGS sequence"/>
</dbReference>
<dbReference type="SUPFAM" id="SSF50789">
    <property type="entry name" value="Herpes virus serine proteinase, assemblin"/>
    <property type="match status" value="1"/>
</dbReference>
<evidence type="ECO:0000256" key="1">
    <source>
        <dbReference type="ARBA" id="ARBA00022612"/>
    </source>
</evidence>
<organism evidence="5 6">
    <name type="scientific">Caballeronia cordobensis</name>
    <name type="common">Burkholderia cordobensis</name>
    <dbReference type="NCBI Taxonomy" id="1353886"/>
    <lineage>
        <taxon>Bacteria</taxon>
        <taxon>Pseudomonadati</taxon>
        <taxon>Pseudomonadota</taxon>
        <taxon>Betaproteobacteria</taxon>
        <taxon>Burkholderiales</taxon>
        <taxon>Burkholderiaceae</taxon>
        <taxon>Caballeronia</taxon>
    </lineage>
</organism>
<name>A0A158FLP1_CABCO</name>
<sequence length="228" mass="24715">MNRKSAAFKTRAFQWDTKAVKEDGLFSGYGSVFGVVDSYNEIVAPGAFADSLAELKANERALPVLWQHRTGEPIGDWQSLAEDGVGLKGDGALWLDEAPYAKIAFRGMKSRAITGLSIGYYVRDSSYDEKTGVRTLRAVDLVEVSIVTVPANDEARIDAVKSRIAHGELPSLSDFEGILREAGFSKSQAAVIANRGLKHLLDRSESEGKGDVSELVKSIGNFSLPSFN</sequence>
<keyword evidence="6" id="KW-1185">Reference proteome</keyword>
<keyword evidence="2" id="KW-0645">Protease</keyword>
<dbReference type="GO" id="GO:0008233">
    <property type="term" value="F:peptidase activity"/>
    <property type="evidence" value="ECO:0007669"/>
    <property type="project" value="UniProtKB-KW"/>
</dbReference>
<dbReference type="NCBIfam" id="TIGR01543">
    <property type="entry name" value="proheadase_HK97"/>
    <property type="match status" value="1"/>
</dbReference>
<dbReference type="InterPro" id="IPR054613">
    <property type="entry name" value="Peptidase_S78_dom"/>
</dbReference>